<dbReference type="Gene3D" id="3.40.50.720">
    <property type="entry name" value="NAD(P)-binding Rossmann-like Domain"/>
    <property type="match status" value="1"/>
</dbReference>
<name>A0A6J4JRB4_9ACTN</name>
<organism evidence="3">
    <name type="scientific">uncultured Mycobacteriales bacterium</name>
    <dbReference type="NCBI Taxonomy" id="581187"/>
    <lineage>
        <taxon>Bacteria</taxon>
        <taxon>Bacillati</taxon>
        <taxon>Actinomycetota</taxon>
        <taxon>Actinomycetes</taxon>
        <taxon>Mycobacteriales</taxon>
        <taxon>environmental samples</taxon>
    </lineage>
</organism>
<reference evidence="3" key="1">
    <citation type="submission" date="2020-02" db="EMBL/GenBank/DDBJ databases">
        <authorList>
            <person name="Meier V. D."/>
        </authorList>
    </citation>
    <scope>NUCLEOTIDE SEQUENCE</scope>
    <source>
        <strain evidence="3">AVDCRST_MAG41</strain>
    </source>
</reference>
<dbReference type="AlphaFoldDB" id="A0A6J4JRB4"/>
<dbReference type="PANTHER" id="PTHR24320:SF148">
    <property type="entry name" value="NAD(P)-BINDING ROSSMANN-FOLD SUPERFAMILY PROTEIN"/>
    <property type="match status" value="1"/>
</dbReference>
<keyword evidence="2" id="KW-0560">Oxidoreductase</keyword>
<dbReference type="InterPro" id="IPR002347">
    <property type="entry name" value="SDR_fam"/>
</dbReference>
<evidence type="ECO:0000256" key="2">
    <source>
        <dbReference type="ARBA" id="ARBA00023002"/>
    </source>
</evidence>
<dbReference type="EMBL" id="CADCTP010000369">
    <property type="protein sequence ID" value="CAA9285522.1"/>
    <property type="molecule type" value="Genomic_DNA"/>
</dbReference>
<protein>
    <submittedName>
        <fullName evidence="3">Probable oxidoreductase/Short-chain dehydrogenase</fullName>
    </submittedName>
</protein>
<dbReference type="GO" id="GO:0016491">
    <property type="term" value="F:oxidoreductase activity"/>
    <property type="evidence" value="ECO:0007669"/>
    <property type="project" value="UniProtKB-KW"/>
</dbReference>
<evidence type="ECO:0000256" key="1">
    <source>
        <dbReference type="ARBA" id="ARBA00006484"/>
    </source>
</evidence>
<evidence type="ECO:0000313" key="3">
    <source>
        <dbReference type="EMBL" id="CAA9285522.1"/>
    </source>
</evidence>
<dbReference type="SUPFAM" id="SSF51735">
    <property type="entry name" value="NAD(P)-binding Rossmann-fold domains"/>
    <property type="match status" value="1"/>
</dbReference>
<gene>
    <name evidence="3" type="ORF">AVDCRST_MAG41-3948</name>
</gene>
<dbReference type="Pfam" id="PF00106">
    <property type="entry name" value="adh_short"/>
    <property type="match status" value="1"/>
</dbReference>
<dbReference type="NCBIfam" id="NF004846">
    <property type="entry name" value="PRK06197.1"/>
    <property type="match status" value="1"/>
</dbReference>
<dbReference type="PRINTS" id="PR00081">
    <property type="entry name" value="GDHRDH"/>
</dbReference>
<sequence length="307" mass="32570">MPWTASDIPDLTGRAAIVTGANSGIGFHTALELARHGARVTLAVRDPGRGADALARLLHEVPTADAELGRLDLADQASVRDFAAAYRGDGVDLLVNNAGIMAVPLRRTAEGWESQFATNHLGHFALTGLLLPRLLARPGTRVVTVTSGAHRGGRIDFADPNAQRRRYSKWAAYAQSKLANLLFTAELRRRAEAAGADLRPVAAHPGYAATNLQVAGPRMAGSRFGERAVTLMNGVLGQPDRAGALPSLRAATDPAVRAGEVYGPDRFFEMRGHPVPVQVGARARDAADAARLWALSEEATGVRYPLG</sequence>
<proteinExistence type="inferred from homology"/>
<comment type="similarity">
    <text evidence="1">Belongs to the short-chain dehydrogenases/reductases (SDR) family.</text>
</comment>
<dbReference type="PANTHER" id="PTHR24320">
    <property type="entry name" value="RETINOL DEHYDROGENASE"/>
    <property type="match status" value="1"/>
</dbReference>
<dbReference type="InterPro" id="IPR036291">
    <property type="entry name" value="NAD(P)-bd_dom_sf"/>
</dbReference>
<accession>A0A6J4JRB4</accession>